<keyword evidence="3" id="KW-0975">Bacterial flagellum</keyword>
<dbReference type="GO" id="GO:0008081">
    <property type="term" value="F:phosphoric diester hydrolase activity"/>
    <property type="evidence" value="ECO:0007669"/>
    <property type="project" value="UniProtKB-ARBA"/>
</dbReference>
<proteinExistence type="predicted"/>
<evidence type="ECO:0000256" key="2">
    <source>
        <dbReference type="ARBA" id="ARBA00022741"/>
    </source>
</evidence>
<feature type="compositionally biased region" description="Polar residues" evidence="4">
    <location>
        <begin position="1"/>
        <end position="11"/>
    </location>
</feature>
<feature type="compositionally biased region" description="Basic and acidic residues" evidence="4">
    <location>
        <begin position="276"/>
        <end position="304"/>
    </location>
</feature>
<evidence type="ECO:0000313" key="6">
    <source>
        <dbReference type="EMBL" id="SEI67888.1"/>
    </source>
</evidence>
<dbReference type="Gene3D" id="2.40.10.220">
    <property type="entry name" value="predicted glycosyltransferase like domains"/>
    <property type="match status" value="1"/>
</dbReference>
<dbReference type="Pfam" id="PF07238">
    <property type="entry name" value="PilZ"/>
    <property type="match status" value="1"/>
</dbReference>
<keyword evidence="2" id="KW-0547">Nucleotide-binding</keyword>
<feature type="region of interest" description="Disordered" evidence="4">
    <location>
        <begin position="268"/>
        <end position="304"/>
    </location>
</feature>
<evidence type="ECO:0000313" key="7">
    <source>
        <dbReference type="Proteomes" id="UP000242999"/>
    </source>
</evidence>
<reference evidence="7" key="1">
    <citation type="submission" date="2016-10" db="EMBL/GenBank/DDBJ databases">
        <authorList>
            <person name="Varghese N."/>
            <person name="Submissions S."/>
        </authorList>
    </citation>
    <scope>NUCLEOTIDE SEQUENCE [LARGE SCALE GENOMIC DNA]</scope>
    <source>
        <strain evidence="7">DSM 7165</strain>
    </source>
</reference>
<name>A0A1H6SIV7_9GAMM</name>
<evidence type="ECO:0000256" key="3">
    <source>
        <dbReference type="ARBA" id="ARBA00023143"/>
    </source>
</evidence>
<dbReference type="CDD" id="cd00077">
    <property type="entry name" value="HDc"/>
    <property type="match status" value="1"/>
</dbReference>
<protein>
    <submittedName>
        <fullName evidence="6">HD-GYP domain, c-di-GMP phosphodiesterase class II (Or its inactivated variant)</fullName>
    </submittedName>
</protein>
<organism evidence="6 7">
    <name type="scientific">Allopseudospirillum japonicum</name>
    <dbReference type="NCBI Taxonomy" id="64971"/>
    <lineage>
        <taxon>Bacteria</taxon>
        <taxon>Pseudomonadati</taxon>
        <taxon>Pseudomonadota</taxon>
        <taxon>Gammaproteobacteria</taxon>
        <taxon>Oceanospirillales</taxon>
        <taxon>Oceanospirillaceae</taxon>
        <taxon>Allopseudospirillum</taxon>
    </lineage>
</organism>
<keyword evidence="1" id="KW-0973">c-di-GMP</keyword>
<dbReference type="STRING" id="64971.SAMN05421831_10773"/>
<dbReference type="PANTHER" id="PTHR43155:SF2">
    <property type="entry name" value="CYCLIC DI-GMP PHOSPHODIESTERASE PA4108"/>
    <property type="match status" value="1"/>
</dbReference>
<gene>
    <name evidence="6" type="ORF">SAMN05421831_10773</name>
</gene>
<dbReference type="PANTHER" id="PTHR43155">
    <property type="entry name" value="CYCLIC DI-GMP PHOSPHODIESTERASE PA4108-RELATED"/>
    <property type="match status" value="1"/>
</dbReference>
<evidence type="ECO:0000256" key="1">
    <source>
        <dbReference type="ARBA" id="ARBA00022636"/>
    </source>
</evidence>
<keyword evidence="7" id="KW-1185">Reference proteome</keyword>
<dbReference type="InterPro" id="IPR003607">
    <property type="entry name" value="HD/PDEase_dom"/>
</dbReference>
<feature type="domain" description="HD-GYP" evidence="5">
    <location>
        <begin position="348"/>
        <end position="543"/>
    </location>
</feature>
<dbReference type="Gene3D" id="2.30.110.10">
    <property type="entry name" value="Electron Transport, Fmn-binding Protein, Chain A"/>
    <property type="match status" value="1"/>
</dbReference>
<dbReference type="AlphaFoldDB" id="A0A1H6SIV7"/>
<evidence type="ECO:0000259" key="5">
    <source>
        <dbReference type="PROSITE" id="PS51832"/>
    </source>
</evidence>
<dbReference type="Proteomes" id="UP000242999">
    <property type="component" value="Unassembled WGS sequence"/>
</dbReference>
<dbReference type="Pfam" id="PF13487">
    <property type="entry name" value="HD_5"/>
    <property type="match status" value="1"/>
</dbReference>
<dbReference type="InterPro" id="IPR012349">
    <property type="entry name" value="Split_barrel_FMN-bd"/>
</dbReference>
<dbReference type="GO" id="GO:0035438">
    <property type="term" value="F:cyclic-di-GMP binding"/>
    <property type="evidence" value="ECO:0007669"/>
    <property type="project" value="InterPro"/>
</dbReference>
<dbReference type="InterPro" id="IPR009926">
    <property type="entry name" value="T3SS_YcgR_PilZN"/>
</dbReference>
<dbReference type="Gene3D" id="1.10.3210.10">
    <property type="entry name" value="Hypothetical protein af1432"/>
    <property type="match status" value="1"/>
</dbReference>
<dbReference type="EMBL" id="FNYH01000007">
    <property type="protein sequence ID" value="SEI67888.1"/>
    <property type="molecule type" value="Genomic_DNA"/>
</dbReference>
<feature type="region of interest" description="Disordered" evidence="4">
    <location>
        <begin position="1"/>
        <end position="20"/>
    </location>
</feature>
<accession>A0A1H6SIV7</accession>
<dbReference type="InterPro" id="IPR037522">
    <property type="entry name" value="HD_GYP_dom"/>
</dbReference>
<dbReference type="SMART" id="SM00471">
    <property type="entry name" value="HDc"/>
    <property type="match status" value="1"/>
</dbReference>
<dbReference type="SUPFAM" id="SSF109604">
    <property type="entry name" value="HD-domain/PDEase-like"/>
    <property type="match status" value="1"/>
</dbReference>
<dbReference type="Pfam" id="PF07317">
    <property type="entry name" value="PilZN"/>
    <property type="match status" value="1"/>
</dbReference>
<dbReference type="PROSITE" id="PS51832">
    <property type="entry name" value="HD_GYP"/>
    <property type="match status" value="1"/>
</dbReference>
<sequence length="610" mass="69083">MQTSSETSTDTEALDEQPKGQLLTTPESIYRLLHRLSDSNIPLKIRFNAVEGVYGTYVVKADYKERIVIFDEVMPEWGGKLMSRGTPFFFESFYQGCRITSSEMRAIARGMKDGSAIYKVAFPEQLDYLQRRRFFRATIRRAVEVKVDLGTFSEPLKRHLGLLRDLSAQGCQIEFNTDQSDILQAGQIFDQCIMTYPNGQTIEFGVELRHVAYNDKRDMTVCGCQFILLSAMDERRISFCVAEIQRDNARFSSTKGVVTSASPLFIPKPAEAEEATSERKRDLPESIRSSVEEMKARQAEVNRQQREQQVRQAYANARAAVKSLVARLRLKQPLPMSSTRDAVDQLLNALHQDRQYLLLLTRIRQPQEYLFEHSVSVAVLMADLARSRGANDEDLRHLLLAGLCHDIGKGLIPEHVINKPGPLTPSEARVMGKHSLITRELLSRQRDIPDIALRIATENCERLDGSGRPEGLTKEQISTFGRLAAVADVYDALTNERCYRNAAVPAAAMKKLYREPEQFDAFWVQQLIRVLGLFPVGSLVRFENGQLAFVTELNEQAKPSRVRLVYDLKQLQPLPGEEIDLNQNQDLGKLVGPEEPSRYNLSNQMLAPNL</sequence>
<evidence type="ECO:0000256" key="4">
    <source>
        <dbReference type="SAM" id="MobiDB-lite"/>
    </source>
</evidence>
<dbReference type="InterPro" id="IPR009875">
    <property type="entry name" value="PilZ_domain"/>
</dbReference>
<dbReference type="RefSeq" id="WP_093309772.1">
    <property type="nucleotide sequence ID" value="NZ_FNYH01000007.1"/>
</dbReference>
<dbReference type="OrthoDB" id="9816273at2"/>